<feature type="region of interest" description="Disordered" evidence="2">
    <location>
        <begin position="277"/>
        <end position="314"/>
    </location>
</feature>
<dbReference type="GO" id="GO:0005543">
    <property type="term" value="F:phospholipid binding"/>
    <property type="evidence" value="ECO:0007669"/>
    <property type="project" value="InterPro"/>
</dbReference>
<dbReference type="InterPro" id="IPR053005">
    <property type="entry name" value="Nuclear_Pos-Cytoskel_Interact"/>
</dbReference>
<organism evidence="4 5">
    <name type="scientific">Tortispora caseinolytica NRRL Y-17796</name>
    <dbReference type="NCBI Taxonomy" id="767744"/>
    <lineage>
        <taxon>Eukaryota</taxon>
        <taxon>Fungi</taxon>
        <taxon>Dikarya</taxon>
        <taxon>Ascomycota</taxon>
        <taxon>Saccharomycotina</taxon>
        <taxon>Trigonopsidomycetes</taxon>
        <taxon>Trigonopsidales</taxon>
        <taxon>Trigonopsidaceae</taxon>
        <taxon>Tortispora</taxon>
    </lineage>
</organism>
<feature type="domain" description="Pleckstrin homology" evidence="3">
    <location>
        <begin position="1242"/>
        <end position="1356"/>
    </location>
</feature>
<evidence type="ECO:0000256" key="1">
    <source>
        <dbReference type="SAM" id="Coils"/>
    </source>
</evidence>
<evidence type="ECO:0000256" key="2">
    <source>
        <dbReference type="SAM" id="MobiDB-lite"/>
    </source>
</evidence>
<feature type="region of interest" description="Disordered" evidence="2">
    <location>
        <begin position="486"/>
        <end position="505"/>
    </location>
</feature>
<gene>
    <name evidence="4" type="ORF">CANCADRAFT_144281</name>
</gene>
<sequence>MTENKPATDLLSQIRHQSRSAKILTEALDMAGHEIESRLNTDPSSKPKELQTKLKLLQSDVQSYISTSKALLNKTSKNEENPAISLPKSTSSAGSSTFASDAAFLAELAQQLLEENKDLQELTNQKGSEIEALKEKERKLRDRLAESDIMIKQVSTRESDLADQQWAMELKVQELQQEKHSLSQELARLRKENQSIQTSIDTQIDAFEEYRTKEELAKEQQEKRISNLAAELLHISESRDRILTDNESLSNVISQLEHDLESSKSEISQLKNKLLEPIPESDQDSDESDRQITPIHSPQMSPIKGTPAKNHTLESETLKTSLSHAHKLISHLKAALHKEKLEKIALKASLESGNDNSGQNLRKSTHSQASQKGSQHYAQRPQGSATVNELIIPDPEWENYDEYEPALAPPKFALPSSKTSLSGTISSNNDTKKSRLLGEADKIESPNSSQDDEYLIRNNQLFASAVKKRNSVSSLLSHSPGSSFDYNHGNSVVQGSPLNKDTSKLSNHTLLSPETLKEIAAEHGLVVIPEDEYKSVANKQLTQQDIESFATVHELILVPKNDYAEMIEKMQDKPMTMEELGYIAWKEGCTIVTSEEFDKLSKESTQLRSVDGIVSAAAELDQVVLSKDTYTDMIHRPSIYNPTEEEYCDYAKNFDRIAIKIAEYEELQSRPHEANLDAEKLKQFAETENLELISKDELRGMIPIEELNETIEKLPVEKLSALAFKHSYSLIPSDELQKLRDRPAIDDPMKEEYIEYAKNFKLKPIGIAEYKSLKTAQSRLGSLEALKETASKFDSVLLPRATHEQLIERSQQVPQTAEDLVKIAASYGKRLVTAEEYAIVQNPLAAATLKDCIQKLKENGHTALSMSQYEELAYRPAIMDPSFEELSSYCASKGYELVIEPRPKAVDTTTDTQSVEENYEKVELSDMIEALDKSQLIDLVERKGLKILDQSQYESLLLRSENSKPEEQIEASSKRLTSLIEEAAAQQQIVLSEKEYLRLKETERKAGVNFVLTARNTEGSLTSKEDCDIANNLGSVSPLVLSRAAQKLGYGLIPLHVSAIDSPQSQYSELPHSEPSDVETNGQISSLRVAAANMGYTVMSNKEFLDMQANSVIKPLSREELERTAKSFGLVTMPESVYETLKHSQGNQATPRWKPTATNLSEEEISTPPRQASSNHTGADRKSELSTSGTVTKSAHSAIMHATPVRIQAYRSTTGRILSPVQISGEEFEAQKQSVATFDENMIEFINQTMSGEYLYKEEKSIMSHLGRESRHKRFFQLDPFNLVIRWSRSEQGLADPSRTKSLQIISVYPMEDNCVNPPGLYHRLLVLQSAEGSMKVSFPSSSRYVAWYEVIKYLVGRNPEGVKGAEAIMRLSTPERTKVESMTTPRSARRSLYEMFTPGKSKKGSQKARSSRIETMKSPISQQSGVLPPHSVSGGRSMRISHYMDLADAGQMDDVRKCCGGKHDVSTLRHK</sequence>
<evidence type="ECO:0000313" key="5">
    <source>
        <dbReference type="Proteomes" id="UP000095023"/>
    </source>
</evidence>
<feature type="compositionally biased region" description="Basic and acidic residues" evidence="2">
    <location>
        <begin position="430"/>
        <end position="444"/>
    </location>
</feature>
<dbReference type="InterPro" id="IPR024774">
    <property type="entry name" value="PH_dom-Mcp5-type"/>
</dbReference>
<dbReference type="Proteomes" id="UP000095023">
    <property type="component" value="Unassembled WGS sequence"/>
</dbReference>
<feature type="coiled-coil region" evidence="1">
    <location>
        <begin position="102"/>
        <end position="273"/>
    </location>
</feature>
<dbReference type="GO" id="GO:0000226">
    <property type="term" value="P:microtubule cytoskeleton organization"/>
    <property type="evidence" value="ECO:0007669"/>
    <property type="project" value="TreeGrafter"/>
</dbReference>
<feature type="compositionally biased region" description="Polar residues" evidence="2">
    <location>
        <begin position="1168"/>
        <end position="1177"/>
    </location>
</feature>
<feature type="compositionally biased region" description="Low complexity" evidence="2">
    <location>
        <begin position="416"/>
        <end position="427"/>
    </location>
</feature>
<proteinExistence type="predicted"/>
<feature type="compositionally biased region" description="Polar residues" evidence="2">
    <location>
        <begin position="1143"/>
        <end position="1160"/>
    </location>
</feature>
<name>A0A1E4TDH5_9ASCO</name>
<dbReference type="PANTHER" id="PTHR28190:SF2">
    <property type="entry name" value="MIGRATION PROTEIN, PUTATIVE (AFU_ORTHOLOGUE AFUA_2G07730)-RELATED"/>
    <property type="match status" value="1"/>
</dbReference>
<evidence type="ECO:0000259" key="3">
    <source>
        <dbReference type="Pfam" id="PF12814"/>
    </source>
</evidence>
<feature type="region of interest" description="Disordered" evidence="2">
    <location>
        <begin position="414"/>
        <end position="452"/>
    </location>
</feature>
<dbReference type="EMBL" id="KV453843">
    <property type="protein sequence ID" value="ODV89811.1"/>
    <property type="molecule type" value="Genomic_DNA"/>
</dbReference>
<feature type="compositionally biased region" description="Basic residues" evidence="2">
    <location>
        <begin position="1401"/>
        <end position="1411"/>
    </location>
</feature>
<dbReference type="PANTHER" id="PTHR28190">
    <property type="entry name" value="NUCLEAR MIGRATION PROTEIN NUM1"/>
    <property type="match status" value="1"/>
</dbReference>
<dbReference type="Pfam" id="PF12814">
    <property type="entry name" value="Mcp5_PH"/>
    <property type="match status" value="1"/>
</dbReference>
<accession>A0A1E4TDH5</accession>
<evidence type="ECO:0000313" key="4">
    <source>
        <dbReference type="EMBL" id="ODV89811.1"/>
    </source>
</evidence>
<keyword evidence="5" id="KW-1185">Reference proteome</keyword>
<feature type="region of interest" description="Disordered" evidence="2">
    <location>
        <begin position="71"/>
        <end position="94"/>
    </location>
</feature>
<dbReference type="GO" id="GO:0032065">
    <property type="term" value="P:maintenance of protein location in cell cortex"/>
    <property type="evidence" value="ECO:0007669"/>
    <property type="project" value="InterPro"/>
</dbReference>
<feature type="region of interest" description="Disordered" evidence="2">
    <location>
        <begin position="1142"/>
        <end position="1195"/>
    </location>
</feature>
<dbReference type="GO" id="GO:0015631">
    <property type="term" value="F:tubulin binding"/>
    <property type="evidence" value="ECO:0007669"/>
    <property type="project" value="TreeGrafter"/>
</dbReference>
<feature type="compositionally biased region" description="Polar residues" evidence="2">
    <location>
        <begin position="1185"/>
        <end position="1195"/>
    </location>
</feature>
<dbReference type="GO" id="GO:0005938">
    <property type="term" value="C:cell cortex"/>
    <property type="evidence" value="ECO:0007669"/>
    <property type="project" value="InterPro"/>
</dbReference>
<keyword evidence="1" id="KW-0175">Coiled coil</keyword>
<protein>
    <recommendedName>
        <fullName evidence="3">Pleckstrin homology domain-containing protein</fullName>
    </recommendedName>
</protein>
<reference evidence="5" key="1">
    <citation type="submission" date="2016-02" db="EMBL/GenBank/DDBJ databases">
        <title>Comparative genomics of biotechnologically important yeasts.</title>
        <authorList>
            <consortium name="DOE Joint Genome Institute"/>
            <person name="Riley R."/>
            <person name="Haridas S."/>
            <person name="Wolfe K.H."/>
            <person name="Lopes M.R."/>
            <person name="Hittinger C.T."/>
            <person name="Goker M."/>
            <person name="Salamov A."/>
            <person name="Wisecaver J."/>
            <person name="Long T.M."/>
            <person name="Aerts A.L."/>
            <person name="Barry K."/>
            <person name="Choi C."/>
            <person name="Clum A."/>
            <person name="Coughlan A.Y."/>
            <person name="Deshpande S."/>
            <person name="Douglass A.P."/>
            <person name="Hanson S.J."/>
            <person name="Klenk H.-P."/>
            <person name="Labutti K."/>
            <person name="Lapidus A."/>
            <person name="Lindquist E."/>
            <person name="Lipzen A."/>
            <person name="Meier-Kolthoff J.P."/>
            <person name="Ohm R.A."/>
            <person name="Otillar R.P."/>
            <person name="Pangilinan J."/>
            <person name="Peng Y."/>
            <person name="Rokas A."/>
            <person name="Rosa C.A."/>
            <person name="Scheuner C."/>
            <person name="Sibirny A.A."/>
            <person name="Slot J.C."/>
            <person name="Stielow J.B."/>
            <person name="Sun H."/>
            <person name="Kurtzman C.P."/>
            <person name="Blackwell M."/>
            <person name="Jeffries T.W."/>
            <person name="Grigoriev I.V."/>
        </authorList>
    </citation>
    <scope>NUCLEOTIDE SEQUENCE [LARGE SCALE GENOMIC DNA]</scope>
    <source>
        <strain evidence="5">NRRL Y-17796</strain>
    </source>
</reference>
<dbReference type="GO" id="GO:0005739">
    <property type="term" value="C:mitochondrion"/>
    <property type="evidence" value="ECO:0007669"/>
    <property type="project" value="TreeGrafter"/>
</dbReference>
<feature type="region of interest" description="Disordered" evidence="2">
    <location>
        <begin position="1399"/>
        <end position="1434"/>
    </location>
</feature>
<feature type="region of interest" description="Disordered" evidence="2">
    <location>
        <begin position="351"/>
        <end position="385"/>
    </location>
</feature>
<dbReference type="OrthoDB" id="2149224at2759"/>